<gene>
    <name evidence="1" type="ORF">LCGC14_1599680</name>
</gene>
<accession>A0A0F9LBK2</accession>
<protein>
    <submittedName>
        <fullName evidence="1">Uncharacterized protein</fullName>
    </submittedName>
</protein>
<dbReference type="EMBL" id="LAZR01012813">
    <property type="protein sequence ID" value="KKM24975.1"/>
    <property type="molecule type" value="Genomic_DNA"/>
</dbReference>
<dbReference type="AlphaFoldDB" id="A0A0F9LBK2"/>
<evidence type="ECO:0000313" key="1">
    <source>
        <dbReference type="EMBL" id="KKM24975.1"/>
    </source>
</evidence>
<reference evidence="1" key="1">
    <citation type="journal article" date="2015" name="Nature">
        <title>Complex archaea that bridge the gap between prokaryotes and eukaryotes.</title>
        <authorList>
            <person name="Spang A."/>
            <person name="Saw J.H."/>
            <person name="Jorgensen S.L."/>
            <person name="Zaremba-Niedzwiedzka K."/>
            <person name="Martijn J."/>
            <person name="Lind A.E."/>
            <person name="van Eijk R."/>
            <person name="Schleper C."/>
            <person name="Guy L."/>
            <person name="Ettema T.J."/>
        </authorList>
    </citation>
    <scope>NUCLEOTIDE SEQUENCE</scope>
</reference>
<proteinExistence type="predicted"/>
<organism evidence="1">
    <name type="scientific">marine sediment metagenome</name>
    <dbReference type="NCBI Taxonomy" id="412755"/>
    <lineage>
        <taxon>unclassified sequences</taxon>
        <taxon>metagenomes</taxon>
        <taxon>ecological metagenomes</taxon>
    </lineage>
</organism>
<name>A0A0F9LBK2_9ZZZZ</name>
<sequence length="113" mass="13061">MVGFSKIVKIRAKGCKKCFSIFYVLPCNLNPNIAKYLKKSFGSPLYNINIVKLLRINTSDGFRIEGVIGEKKIKFSMSKNYEKLHPDNIPKRKEFEESLAEWMSDTLKINVVR</sequence>
<comment type="caution">
    <text evidence="1">The sequence shown here is derived from an EMBL/GenBank/DDBJ whole genome shotgun (WGS) entry which is preliminary data.</text>
</comment>